<accession>A0A0A9ACS1</accession>
<name>A0A0A9ACS1_ARUDO</name>
<reference evidence="1" key="2">
    <citation type="journal article" date="2015" name="Data Brief">
        <title>Shoot transcriptome of the giant reed, Arundo donax.</title>
        <authorList>
            <person name="Barrero R.A."/>
            <person name="Guerrero F.D."/>
            <person name="Moolhuijzen P."/>
            <person name="Goolsby J.A."/>
            <person name="Tidwell J."/>
            <person name="Bellgard S.E."/>
            <person name="Bellgard M.I."/>
        </authorList>
    </citation>
    <scope>NUCLEOTIDE SEQUENCE</scope>
    <source>
        <tissue evidence="1">Shoot tissue taken approximately 20 cm above the soil surface</tissue>
    </source>
</reference>
<evidence type="ECO:0000313" key="1">
    <source>
        <dbReference type="EMBL" id="JAD47708.1"/>
    </source>
</evidence>
<reference evidence="1" key="1">
    <citation type="submission" date="2014-09" db="EMBL/GenBank/DDBJ databases">
        <authorList>
            <person name="Magalhaes I.L.F."/>
            <person name="Oliveira U."/>
            <person name="Santos F.R."/>
            <person name="Vidigal T.H.D.A."/>
            <person name="Brescovit A.D."/>
            <person name="Santos A.J."/>
        </authorList>
    </citation>
    <scope>NUCLEOTIDE SEQUENCE</scope>
    <source>
        <tissue evidence="1">Shoot tissue taken approximately 20 cm above the soil surface</tissue>
    </source>
</reference>
<dbReference type="EMBL" id="GBRH01250187">
    <property type="protein sequence ID" value="JAD47708.1"/>
    <property type="molecule type" value="Transcribed_RNA"/>
</dbReference>
<dbReference type="AlphaFoldDB" id="A0A0A9ACS1"/>
<sequence length="114" mass="13044">MFMVLLISHHTVQPKQIKHSRIFSCFYLLALNIITEAGMAIELVRISGNGLGPTRLDYRFDMYYEDCIFHIRPSPTPGFKMFFSKSNPSSPVEKWFNCKGSLSALGWALVTMFC</sequence>
<organism evidence="1">
    <name type="scientific">Arundo donax</name>
    <name type="common">Giant reed</name>
    <name type="synonym">Donax arundinaceus</name>
    <dbReference type="NCBI Taxonomy" id="35708"/>
    <lineage>
        <taxon>Eukaryota</taxon>
        <taxon>Viridiplantae</taxon>
        <taxon>Streptophyta</taxon>
        <taxon>Embryophyta</taxon>
        <taxon>Tracheophyta</taxon>
        <taxon>Spermatophyta</taxon>
        <taxon>Magnoliopsida</taxon>
        <taxon>Liliopsida</taxon>
        <taxon>Poales</taxon>
        <taxon>Poaceae</taxon>
        <taxon>PACMAD clade</taxon>
        <taxon>Arundinoideae</taxon>
        <taxon>Arundineae</taxon>
        <taxon>Arundo</taxon>
    </lineage>
</organism>
<proteinExistence type="predicted"/>
<protein>
    <submittedName>
        <fullName evidence="1">Uncharacterized protein</fullName>
    </submittedName>
</protein>